<evidence type="ECO:0000313" key="1">
    <source>
        <dbReference type="EMBL" id="ART20496.1"/>
    </source>
</evidence>
<protein>
    <recommendedName>
        <fullName evidence="3">DUF559 domain-containing protein</fullName>
    </recommendedName>
</protein>
<organism evidence="1 2">
    <name type="scientific">Corynebacterium striatum</name>
    <dbReference type="NCBI Taxonomy" id="43770"/>
    <lineage>
        <taxon>Bacteria</taxon>
        <taxon>Bacillati</taxon>
        <taxon>Actinomycetota</taxon>
        <taxon>Actinomycetes</taxon>
        <taxon>Mycobacteriales</taxon>
        <taxon>Corynebacteriaceae</taxon>
        <taxon>Corynebacterium</taxon>
    </lineage>
</organism>
<dbReference type="Gene3D" id="3.40.960.10">
    <property type="entry name" value="VSR Endonuclease"/>
    <property type="match status" value="1"/>
</dbReference>
<dbReference type="Proteomes" id="UP000250197">
    <property type="component" value="Chromosome"/>
</dbReference>
<evidence type="ECO:0000313" key="2">
    <source>
        <dbReference type="Proteomes" id="UP000250197"/>
    </source>
</evidence>
<sequence>MEQFGGVVEGQSLPWHEEQLARCLRVGHSARRAVLVGVSAARVHGLWVLPPRCGEEPVTLALRSGVMPPRRDWGHGRSYKKMRLPDSMVEKVQGVRVTSALRAALDVARFEGWIRGFVALESWFRMHLELDVEAAKAMAMDCLKTMGRVKDIAEARRAISLLSGQCESPYEALCFALLAHAKIGLSIQQQVWVIPSVRVDVLIDGWLVLEIDGAVKYDGETYGSDTRRVIVEERRREVRLQNAGYTVFRVTSTELFHQPQKFLADLRATWASGRERGLQQVVRQA</sequence>
<dbReference type="AlphaFoldDB" id="A0A2Z2IWC4"/>
<dbReference type="EMBL" id="CP021252">
    <property type="protein sequence ID" value="ART20496.1"/>
    <property type="molecule type" value="Genomic_DNA"/>
</dbReference>
<evidence type="ECO:0008006" key="3">
    <source>
        <dbReference type="Google" id="ProtNLM"/>
    </source>
</evidence>
<gene>
    <name evidence="1" type="ORF">CBE89_02520</name>
</gene>
<proteinExistence type="predicted"/>
<accession>A0A2Z2IWC4</accession>
<name>A0A2Z2IWC4_CORST</name>
<reference evidence="1 2" key="1">
    <citation type="submission" date="2017-05" db="EMBL/GenBank/DDBJ databases">
        <title>Complete genome sequence of Corynebacterium striatum KC-Na-1 isolated from Neophocaena asiaeorientalis in Korea.</title>
        <authorList>
            <person name="Kim J.H."/>
            <person name="Lee K."/>
        </authorList>
    </citation>
    <scope>NUCLEOTIDE SEQUENCE [LARGE SCALE GENOMIC DNA]</scope>
    <source>
        <strain evidence="1 2">KC-Na-01</strain>
    </source>
</reference>
<dbReference type="KEGG" id="cstr:CBE89_02520"/>